<proteinExistence type="predicted"/>
<evidence type="ECO:0000313" key="3">
    <source>
        <dbReference type="EMBL" id="CAG5088685.1"/>
    </source>
</evidence>
<dbReference type="InterPro" id="IPR046357">
    <property type="entry name" value="PPIase_dom_sf"/>
</dbReference>
<dbReference type="GO" id="GO:0044183">
    <property type="term" value="F:protein folding chaperone"/>
    <property type="evidence" value="ECO:0007669"/>
    <property type="project" value="TreeGrafter"/>
</dbReference>
<keyword evidence="4" id="KW-1185">Reference proteome</keyword>
<dbReference type="GO" id="GO:0005829">
    <property type="term" value="C:cytosol"/>
    <property type="evidence" value="ECO:0007669"/>
    <property type="project" value="TreeGrafter"/>
</dbReference>
<reference evidence="3" key="1">
    <citation type="submission" date="2021-04" db="EMBL/GenBank/DDBJ databases">
        <authorList>
            <person name="Chebbi M.A.C M."/>
        </authorList>
    </citation>
    <scope>NUCLEOTIDE SEQUENCE</scope>
</reference>
<dbReference type="PANTHER" id="PTHR46512:SF1">
    <property type="entry name" value="PEPTIDYLPROLYL ISOMERASE"/>
    <property type="match status" value="1"/>
</dbReference>
<dbReference type="Proteomes" id="UP000786811">
    <property type="component" value="Unassembled WGS sequence"/>
</dbReference>
<dbReference type="AlphaFoldDB" id="A0A8J2MG10"/>
<evidence type="ECO:0000256" key="1">
    <source>
        <dbReference type="PROSITE-ProRule" id="PRU00339"/>
    </source>
</evidence>
<evidence type="ECO:0000256" key="2">
    <source>
        <dbReference type="SAM" id="Phobius"/>
    </source>
</evidence>
<protein>
    <submittedName>
        <fullName evidence="3">Similar to FKBP8: Peptidyl-prolyl cis-trans isomerase FKBP8 (Homo sapiens)</fullName>
    </submittedName>
</protein>
<dbReference type="Gene3D" id="1.25.40.10">
    <property type="entry name" value="Tetratricopeptide repeat domain"/>
    <property type="match status" value="1"/>
</dbReference>
<feature type="repeat" description="TPR" evidence="1">
    <location>
        <begin position="184"/>
        <end position="217"/>
    </location>
</feature>
<dbReference type="SUPFAM" id="SSF54534">
    <property type="entry name" value="FKBP-like"/>
    <property type="match status" value="1"/>
</dbReference>
<dbReference type="SUPFAM" id="SSF48452">
    <property type="entry name" value="TPR-like"/>
    <property type="match status" value="1"/>
</dbReference>
<dbReference type="GO" id="GO:0003755">
    <property type="term" value="F:peptidyl-prolyl cis-trans isomerase activity"/>
    <property type="evidence" value="ECO:0007669"/>
    <property type="project" value="InterPro"/>
</dbReference>
<dbReference type="GO" id="GO:0016020">
    <property type="term" value="C:membrane"/>
    <property type="evidence" value="ECO:0007669"/>
    <property type="project" value="TreeGrafter"/>
</dbReference>
<dbReference type="GO" id="GO:0012505">
    <property type="term" value="C:endomembrane system"/>
    <property type="evidence" value="ECO:0007669"/>
    <property type="project" value="TreeGrafter"/>
</dbReference>
<dbReference type="PANTHER" id="PTHR46512">
    <property type="entry name" value="PEPTIDYLPROLYL ISOMERASE"/>
    <property type="match status" value="1"/>
</dbReference>
<name>A0A8J2MG10_COTCN</name>
<keyword evidence="3" id="KW-0413">Isomerase</keyword>
<keyword evidence="1" id="KW-0802">TPR repeat</keyword>
<dbReference type="Pfam" id="PF13181">
    <property type="entry name" value="TPR_8"/>
    <property type="match status" value="1"/>
</dbReference>
<dbReference type="PROSITE" id="PS50293">
    <property type="entry name" value="TPR_REGION"/>
    <property type="match status" value="1"/>
</dbReference>
<keyword evidence="2" id="KW-1133">Transmembrane helix</keyword>
<keyword evidence="2" id="KW-0472">Membrane</keyword>
<dbReference type="Gene3D" id="3.10.50.40">
    <property type="match status" value="1"/>
</dbReference>
<dbReference type="SMART" id="SM00028">
    <property type="entry name" value="TPR"/>
    <property type="match status" value="2"/>
</dbReference>
<gene>
    <name evidence="3" type="ORF">HICCMSTLAB_LOCUS4942</name>
</gene>
<evidence type="ECO:0000313" key="4">
    <source>
        <dbReference type="Proteomes" id="UP000786811"/>
    </source>
</evidence>
<dbReference type="GO" id="GO:0043066">
    <property type="term" value="P:negative regulation of apoptotic process"/>
    <property type="evidence" value="ECO:0007669"/>
    <property type="project" value="TreeGrafter"/>
</dbReference>
<dbReference type="InterPro" id="IPR019734">
    <property type="entry name" value="TPR_rpt"/>
</dbReference>
<feature type="transmembrane region" description="Helical" evidence="2">
    <location>
        <begin position="308"/>
        <end position="327"/>
    </location>
</feature>
<keyword evidence="2" id="KW-0812">Transmembrane</keyword>
<dbReference type="EMBL" id="CAJNRD030001119">
    <property type="protein sequence ID" value="CAG5088685.1"/>
    <property type="molecule type" value="Genomic_DNA"/>
</dbReference>
<sequence length="331" mass="37472">MEGADPEYGSQADFIKDEFNFGVDEKDPYTKALLNEEPKKDEWMDILGNGQLRKKTIVKGQKGTRPNQGDLCTVDITGSLTEDGKNIIETLKAVTVQLGDHEVIQHVDMEPDIDSLTVTQRKAIGNKKRERGNWWFSRDEPIMAIQCYRRALEFLLPGDNYDPKKFKDEKISDNDLEILLEDRTKVYNNLAAAQIKTEAYEAALESVDNVLRTEPHNVKALFRKGRILHKKSEYTSAVKVFQEAAKLDPESKAIQQELLILKEKSARENIYEKKLYRKMLGGFKAENSSPADSKIQSNSSKPRSKSKLAIWSLIGGTLATFAGIIVYKLTL</sequence>
<dbReference type="InterPro" id="IPR050754">
    <property type="entry name" value="FKBP4/5/8-like"/>
</dbReference>
<dbReference type="InterPro" id="IPR011990">
    <property type="entry name" value="TPR-like_helical_dom_sf"/>
</dbReference>
<dbReference type="GO" id="GO:0005740">
    <property type="term" value="C:mitochondrial envelope"/>
    <property type="evidence" value="ECO:0007669"/>
    <property type="project" value="TreeGrafter"/>
</dbReference>
<accession>A0A8J2MG10</accession>
<feature type="repeat" description="TPR" evidence="1">
    <location>
        <begin position="218"/>
        <end position="251"/>
    </location>
</feature>
<dbReference type="OrthoDB" id="532682at2759"/>
<dbReference type="PROSITE" id="PS50005">
    <property type="entry name" value="TPR"/>
    <property type="match status" value="2"/>
</dbReference>
<organism evidence="3 4">
    <name type="scientific">Cotesia congregata</name>
    <name type="common">Parasitoid wasp</name>
    <name type="synonym">Apanteles congregatus</name>
    <dbReference type="NCBI Taxonomy" id="51543"/>
    <lineage>
        <taxon>Eukaryota</taxon>
        <taxon>Metazoa</taxon>
        <taxon>Ecdysozoa</taxon>
        <taxon>Arthropoda</taxon>
        <taxon>Hexapoda</taxon>
        <taxon>Insecta</taxon>
        <taxon>Pterygota</taxon>
        <taxon>Neoptera</taxon>
        <taxon>Endopterygota</taxon>
        <taxon>Hymenoptera</taxon>
        <taxon>Apocrita</taxon>
        <taxon>Ichneumonoidea</taxon>
        <taxon>Braconidae</taxon>
        <taxon>Microgastrinae</taxon>
        <taxon>Cotesia</taxon>
    </lineage>
</organism>
<comment type="caution">
    <text evidence="3">The sequence shown here is derived from an EMBL/GenBank/DDBJ whole genome shotgun (WGS) entry which is preliminary data.</text>
</comment>